<dbReference type="AlphaFoldDB" id="A0A383BT17"/>
<proteinExistence type="predicted"/>
<dbReference type="PANTHER" id="PTHR42923">
    <property type="entry name" value="PROTOPORPHYRINOGEN OXIDASE"/>
    <property type="match status" value="1"/>
</dbReference>
<organism evidence="2">
    <name type="scientific">marine metagenome</name>
    <dbReference type="NCBI Taxonomy" id="408172"/>
    <lineage>
        <taxon>unclassified sequences</taxon>
        <taxon>metagenomes</taxon>
        <taxon>ecological metagenomes</taxon>
    </lineage>
</organism>
<name>A0A383BT17_9ZZZZ</name>
<accession>A0A383BT17</accession>
<dbReference type="Pfam" id="PF01593">
    <property type="entry name" value="Amino_oxidase"/>
    <property type="match status" value="1"/>
</dbReference>
<feature type="non-terminal residue" evidence="2">
    <location>
        <position position="1"/>
    </location>
</feature>
<feature type="domain" description="Amine oxidase" evidence="1">
    <location>
        <begin position="15"/>
        <end position="87"/>
    </location>
</feature>
<dbReference type="PANTHER" id="PTHR42923:SF17">
    <property type="entry name" value="AMINE OXIDASE DOMAIN-CONTAINING PROTEIN"/>
    <property type="match status" value="1"/>
</dbReference>
<dbReference type="InterPro" id="IPR036188">
    <property type="entry name" value="FAD/NAD-bd_sf"/>
</dbReference>
<protein>
    <recommendedName>
        <fullName evidence="1">Amine oxidase domain-containing protein</fullName>
    </recommendedName>
</protein>
<evidence type="ECO:0000313" key="2">
    <source>
        <dbReference type="EMBL" id="SVE22990.1"/>
    </source>
</evidence>
<dbReference type="EMBL" id="UINC01202951">
    <property type="protein sequence ID" value="SVE22990.1"/>
    <property type="molecule type" value="Genomic_DNA"/>
</dbReference>
<dbReference type="GO" id="GO:0016491">
    <property type="term" value="F:oxidoreductase activity"/>
    <property type="evidence" value="ECO:0007669"/>
    <property type="project" value="InterPro"/>
</dbReference>
<dbReference type="Gene3D" id="3.50.50.60">
    <property type="entry name" value="FAD/NAD(P)-binding domain"/>
    <property type="match status" value="1"/>
</dbReference>
<sequence length="228" mass="26203">QNHGLLQIYNRPQWWVIKDGSKSYIEKIKEGFEKQIRLSTPVKKIIRHNNEVEVCFGKNGERSNKFDKVIIATHSDQALQILDNPNAKEKEILGAFPYQENEALLHTDESILPRKKQTWSSWNYFLNEGTKGPVTLTYSMNILQSLTAKTHFLVTLNNSENIDPKKILKKLTYQHPLYTVEGVKSQKEKHLISGKNNTFYCGAYWGNGFHEDGVVSALDVCKFFGKTL</sequence>
<gene>
    <name evidence="2" type="ORF">METZ01_LOCUS475844</name>
</gene>
<dbReference type="InterPro" id="IPR050464">
    <property type="entry name" value="Zeta_carotene_desat/Oxidored"/>
</dbReference>
<dbReference type="InterPro" id="IPR002937">
    <property type="entry name" value="Amino_oxidase"/>
</dbReference>
<evidence type="ECO:0000259" key="1">
    <source>
        <dbReference type="Pfam" id="PF01593"/>
    </source>
</evidence>
<dbReference type="SUPFAM" id="SSF51905">
    <property type="entry name" value="FAD/NAD(P)-binding domain"/>
    <property type="match status" value="1"/>
</dbReference>
<reference evidence="2" key="1">
    <citation type="submission" date="2018-05" db="EMBL/GenBank/DDBJ databases">
        <authorList>
            <person name="Lanie J.A."/>
            <person name="Ng W.-L."/>
            <person name="Kazmierczak K.M."/>
            <person name="Andrzejewski T.M."/>
            <person name="Davidsen T.M."/>
            <person name="Wayne K.J."/>
            <person name="Tettelin H."/>
            <person name="Glass J.I."/>
            <person name="Rusch D."/>
            <person name="Podicherti R."/>
            <person name="Tsui H.-C.T."/>
            <person name="Winkler M.E."/>
        </authorList>
    </citation>
    <scope>NUCLEOTIDE SEQUENCE</scope>
</reference>